<keyword evidence="1" id="KW-0472">Membrane</keyword>
<dbReference type="AlphaFoldDB" id="A0A934QQF9"/>
<protein>
    <submittedName>
        <fullName evidence="2">Uncharacterized protein</fullName>
    </submittedName>
</protein>
<keyword evidence="1" id="KW-0812">Transmembrane</keyword>
<evidence type="ECO:0000256" key="1">
    <source>
        <dbReference type="SAM" id="Phobius"/>
    </source>
</evidence>
<name>A0A934QQF9_9PSEU</name>
<dbReference type="RefSeq" id="WP_200315426.1">
    <property type="nucleotide sequence ID" value="NZ_JAENJH010000001.1"/>
</dbReference>
<feature type="transmembrane region" description="Helical" evidence="1">
    <location>
        <begin position="344"/>
        <end position="362"/>
    </location>
</feature>
<dbReference type="EMBL" id="JAENJH010000001">
    <property type="protein sequence ID" value="MBK1783829.1"/>
    <property type="molecule type" value="Genomic_DNA"/>
</dbReference>
<feature type="transmembrane region" description="Helical" evidence="1">
    <location>
        <begin position="319"/>
        <end position="338"/>
    </location>
</feature>
<reference evidence="2" key="1">
    <citation type="submission" date="2020-12" db="EMBL/GenBank/DDBJ databases">
        <title>Prauserella sp. ASG 168, a novel actinomycete isolated from cave rock.</title>
        <authorList>
            <person name="Suriyachadkun C."/>
        </authorList>
    </citation>
    <scope>NUCLEOTIDE SEQUENCE</scope>
    <source>
        <strain evidence="2">ASG 168</strain>
    </source>
</reference>
<keyword evidence="1" id="KW-1133">Transmembrane helix</keyword>
<organism evidence="2 3">
    <name type="scientific">Prauserella cavernicola</name>
    <dbReference type="NCBI Taxonomy" id="2800127"/>
    <lineage>
        <taxon>Bacteria</taxon>
        <taxon>Bacillati</taxon>
        <taxon>Actinomycetota</taxon>
        <taxon>Actinomycetes</taxon>
        <taxon>Pseudonocardiales</taxon>
        <taxon>Pseudonocardiaceae</taxon>
        <taxon>Prauserella</taxon>
    </lineage>
</organism>
<sequence length="390" mass="43464">MFARREPVQNEVVAKHMRRFFTSRHVRGISPDQLAEAYGRAMWSRRRAAVVDEQKLKHERFTVALATDDTGRSFDTITKRATLISDTLLLSHVRSGEFHQLGVQENYTPGAQSARDRHDVFTASSMDGVDTDINGYIRADLDDTVRRHEKWFGMYCPDLNGLGAWLRDAEPLLRAGLAWYLPCYATASALGTVRSSAQLRQEHLHSQQPYPGVDYLIRDRRAVDASGASPLKSRLVRPVLTIDLPFVDGVGLRDFSEITTQEFASYASFRDHLRLTFNDMDDALNAVQSERELVKHGLHIKEGIRAVEAEMAKVKRKRAVAVSGAAIGTVGAVLVAVYGPAMQAAIAVAGAGGGVWGVIHAVTENSKQALRSDKWYYVWVLARKHNSHIR</sequence>
<dbReference type="Proteomes" id="UP000635245">
    <property type="component" value="Unassembled WGS sequence"/>
</dbReference>
<gene>
    <name evidence="2" type="ORF">JHE00_05760</name>
</gene>
<keyword evidence="3" id="KW-1185">Reference proteome</keyword>
<accession>A0A934QQF9</accession>
<evidence type="ECO:0000313" key="3">
    <source>
        <dbReference type="Proteomes" id="UP000635245"/>
    </source>
</evidence>
<evidence type="ECO:0000313" key="2">
    <source>
        <dbReference type="EMBL" id="MBK1783829.1"/>
    </source>
</evidence>
<comment type="caution">
    <text evidence="2">The sequence shown here is derived from an EMBL/GenBank/DDBJ whole genome shotgun (WGS) entry which is preliminary data.</text>
</comment>
<proteinExistence type="predicted"/>